<feature type="signal peptide" evidence="7">
    <location>
        <begin position="1"/>
        <end position="23"/>
    </location>
</feature>
<feature type="chain" id="PRO_5022707233" description="Beta-lactamase" evidence="7">
    <location>
        <begin position="24"/>
        <end position="289"/>
    </location>
</feature>
<evidence type="ECO:0000256" key="4">
    <source>
        <dbReference type="ARBA" id="ARBA00022801"/>
    </source>
</evidence>
<reference evidence="9" key="1">
    <citation type="submission" date="2021-02" db="EMBL/GenBank/DDBJ databases">
        <title>Strain Y2R2, a novel species of the genus Halomonas.</title>
        <authorList>
            <person name="Huang H."/>
        </authorList>
    </citation>
    <scope>NUCLEOTIDE SEQUENCE</scope>
    <source>
        <strain evidence="9">Y2R2</strain>
    </source>
</reference>
<keyword evidence="4 6" id="KW-0378">Hydrolase</keyword>
<dbReference type="RefSeq" id="WP_149286957.1">
    <property type="nucleotide sequence ID" value="NZ_CP038437.2"/>
</dbReference>
<sequence length="289" mass="31388">MQISGALVAAGALMATGVPLAWAEDDELSRALEDTEARLGARLGVSILDTETGKLWQHRNDERFPLNSTFKALASAAVLARVDAGEEDLDRRITFTESDLVDWSPVTEKHVGDEGMTLGELCQAALQWSDNSAANLVLDAIGGPQGLTEYMRTLGDDVTRLDRWETELNEGTPGDPRDTSTPEAMRQSLQKVLLGEALSAESRQQLEDWMLGDKVADDLLRAAIPQDWRIADKTGAGGYGSRNIVAVIWPPQRQPVIAAIYITETEASMDESNVAIADIGRALVQVMTK</sequence>
<dbReference type="InterPro" id="IPR045155">
    <property type="entry name" value="Beta-lactam_cat"/>
</dbReference>
<dbReference type="NCBIfam" id="NF033103">
    <property type="entry name" value="bla_class_A"/>
    <property type="match status" value="1"/>
</dbReference>
<dbReference type="PRINTS" id="PR00118">
    <property type="entry name" value="BLACTAMASEA"/>
</dbReference>
<dbReference type="EC" id="3.5.2.6" evidence="3 6"/>
<dbReference type="InterPro" id="IPR000871">
    <property type="entry name" value="Beta-lactam_class-A"/>
</dbReference>
<dbReference type="AlphaFoldDB" id="A0A5C1NN05"/>
<dbReference type="KEGG" id="hbh:E4T21_00120"/>
<feature type="domain" description="Beta-lactamase class A catalytic" evidence="8">
    <location>
        <begin position="44"/>
        <end position="261"/>
    </location>
</feature>
<evidence type="ECO:0000259" key="8">
    <source>
        <dbReference type="Pfam" id="PF13354"/>
    </source>
</evidence>
<comment type="similarity">
    <text evidence="2 6">Belongs to the class-A beta-lactamase family.</text>
</comment>
<dbReference type="InterPro" id="IPR012338">
    <property type="entry name" value="Beta-lactam/transpept-like"/>
</dbReference>
<keyword evidence="10" id="KW-1185">Reference proteome</keyword>
<evidence type="ECO:0000256" key="1">
    <source>
        <dbReference type="ARBA" id="ARBA00001526"/>
    </source>
</evidence>
<dbReference type="GO" id="GO:0046677">
    <property type="term" value="P:response to antibiotic"/>
    <property type="evidence" value="ECO:0007669"/>
    <property type="project" value="UniProtKB-UniRule"/>
</dbReference>
<evidence type="ECO:0000256" key="3">
    <source>
        <dbReference type="ARBA" id="ARBA00012865"/>
    </source>
</evidence>
<dbReference type="PANTHER" id="PTHR35333:SF3">
    <property type="entry name" value="BETA-LACTAMASE-TYPE TRANSPEPTIDASE FOLD CONTAINING PROTEIN"/>
    <property type="match status" value="1"/>
</dbReference>
<keyword evidence="7" id="KW-0732">Signal</keyword>
<evidence type="ECO:0000256" key="6">
    <source>
        <dbReference type="RuleBase" id="RU361140"/>
    </source>
</evidence>
<comment type="catalytic activity">
    <reaction evidence="1 6">
        <text>a beta-lactam + H2O = a substituted beta-amino acid</text>
        <dbReference type="Rhea" id="RHEA:20401"/>
        <dbReference type="ChEBI" id="CHEBI:15377"/>
        <dbReference type="ChEBI" id="CHEBI:35627"/>
        <dbReference type="ChEBI" id="CHEBI:140347"/>
        <dbReference type="EC" id="3.5.2.6"/>
    </reaction>
</comment>
<dbReference type="PANTHER" id="PTHR35333">
    <property type="entry name" value="BETA-LACTAMASE"/>
    <property type="match status" value="1"/>
</dbReference>
<protein>
    <recommendedName>
        <fullName evidence="3 6">Beta-lactamase</fullName>
        <ecNumber evidence="3 6">3.5.2.6</ecNumber>
    </recommendedName>
</protein>
<proteinExistence type="inferred from homology"/>
<evidence type="ECO:0000313" key="10">
    <source>
        <dbReference type="Proteomes" id="UP000324285"/>
    </source>
</evidence>
<dbReference type="SUPFAM" id="SSF56601">
    <property type="entry name" value="beta-lactamase/transpeptidase-like"/>
    <property type="match status" value="1"/>
</dbReference>
<dbReference type="GO" id="GO:0030655">
    <property type="term" value="P:beta-lactam antibiotic catabolic process"/>
    <property type="evidence" value="ECO:0007669"/>
    <property type="project" value="InterPro"/>
</dbReference>
<dbReference type="Proteomes" id="UP000324285">
    <property type="component" value="Chromosome"/>
</dbReference>
<dbReference type="EMBL" id="CP038437">
    <property type="protein sequence ID" value="QEM83837.1"/>
    <property type="molecule type" value="Genomic_DNA"/>
</dbReference>
<dbReference type="Pfam" id="PF13354">
    <property type="entry name" value="Beta-lactamase2"/>
    <property type="match status" value="1"/>
</dbReference>
<organism evidence="9 10">
    <name type="scientific">Halomonas binhaiensis</name>
    <dbReference type="NCBI Taxonomy" id="2562282"/>
    <lineage>
        <taxon>Bacteria</taxon>
        <taxon>Pseudomonadati</taxon>
        <taxon>Pseudomonadota</taxon>
        <taxon>Gammaproteobacteria</taxon>
        <taxon>Oceanospirillales</taxon>
        <taxon>Halomonadaceae</taxon>
        <taxon>Halomonas</taxon>
    </lineage>
</organism>
<dbReference type="InterPro" id="IPR023650">
    <property type="entry name" value="Beta-lactam_class-A_AS"/>
</dbReference>
<dbReference type="Gene3D" id="3.40.710.10">
    <property type="entry name" value="DD-peptidase/beta-lactamase superfamily"/>
    <property type="match status" value="1"/>
</dbReference>
<name>A0A5C1NN05_9GAMM</name>
<dbReference type="PROSITE" id="PS00146">
    <property type="entry name" value="BETA_LACTAMASE_A"/>
    <property type="match status" value="1"/>
</dbReference>
<dbReference type="GO" id="GO:0008800">
    <property type="term" value="F:beta-lactamase activity"/>
    <property type="evidence" value="ECO:0007669"/>
    <property type="project" value="UniProtKB-UniRule"/>
</dbReference>
<keyword evidence="5 6" id="KW-0046">Antibiotic resistance</keyword>
<dbReference type="OrthoDB" id="9784149at2"/>
<accession>A0A5C1NN05</accession>
<evidence type="ECO:0000313" key="9">
    <source>
        <dbReference type="EMBL" id="QEM83837.1"/>
    </source>
</evidence>
<evidence type="ECO:0000256" key="5">
    <source>
        <dbReference type="ARBA" id="ARBA00023251"/>
    </source>
</evidence>
<evidence type="ECO:0000256" key="2">
    <source>
        <dbReference type="ARBA" id="ARBA00009009"/>
    </source>
</evidence>
<evidence type="ECO:0000256" key="7">
    <source>
        <dbReference type="SAM" id="SignalP"/>
    </source>
</evidence>
<gene>
    <name evidence="9" type="primary">bla</name>
    <name evidence="9" type="ORF">E4T21_00120</name>
</gene>